<feature type="region of interest" description="Disordered" evidence="1">
    <location>
        <begin position="197"/>
        <end position="219"/>
    </location>
</feature>
<reference evidence="3 4" key="1">
    <citation type="submission" date="2020-08" db="EMBL/GenBank/DDBJ databases">
        <title>Genomic Encyclopedia of Type Strains, Phase IV (KMG-V): Genome sequencing to study the core and pangenomes of soil and plant-associated prokaryotes.</title>
        <authorList>
            <person name="Whitman W."/>
        </authorList>
    </citation>
    <scope>NUCLEOTIDE SEQUENCE [LARGE SCALE GENOMIC DNA]</scope>
    <source>
        <strain evidence="3 4">X5P2</strain>
    </source>
</reference>
<gene>
    <name evidence="3" type="ORF">HDF14_000100</name>
</gene>
<accession>A0A9X0Q969</accession>
<evidence type="ECO:0000313" key="4">
    <source>
        <dbReference type="Proteomes" id="UP000535182"/>
    </source>
</evidence>
<proteinExistence type="predicted"/>
<dbReference type="RefSeq" id="WP_221304496.1">
    <property type="nucleotide sequence ID" value="NZ_JACHEB010000001.1"/>
</dbReference>
<dbReference type="GO" id="GO:0032049">
    <property type="term" value="P:cardiolipin biosynthetic process"/>
    <property type="evidence" value="ECO:0007669"/>
    <property type="project" value="UniProtKB-ARBA"/>
</dbReference>
<dbReference type="AlphaFoldDB" id="A0A9X0Q969"/>
<dbReference type="Proteomes" id="UP000535182">
    <property type="component" value="Unassembled WGS sequence"/>
</dbReference>
<evidence type="ECO:0000259" key="2">
    <source>
        <dbReference type="PROSITE" id="PS50035"/>
    </source>
</evidence>
<feature type="compositionally biased region" description="Acidic residues" evidence="1">
    <location>
        <begin position="197"/>
        <end position="207"/>
    </location>
</feature>
<dbReference type="CDD" id="cd09128">
    <property type="entry name" value="PLDc_unchar1_2"/>
    <property type="match status" value="1"/>
</dbReference>
<evidence type="ECO:0000313" key="3">
    <source>
        <dbReference type="EMBL" id="MBB5326506.1"/>
    </source>
</evidence>
<dbReference type="Pfam" id="PF13091">
    <property type="entry name" value="PLDc_2"/>
    <property type="match status" value="1"/>
</dbReference>
<dbReference type="GO" id="GO:0030572">
    <property type="term" value="F:phosphatidyltransferase activity"/>
    <property type="evidence" value="ECO:0007669"/>
    <property type="project" value="UniProtKB-ARBA"/>
</dbReference>
<organism evidence="3 4">
    <name type="scientific">Tunturiibacter gelidiferens</name>
    <dbReference type="NCBI Taxonomy" id="3069689"/>
    <lineage>
        <taxon>Bacteria</taxon>
        <taxon>Pseudomonadati</taxon>
        <taxon>Acidobacteriota</taxon>
        <taxon>Terriglobia</taxon>
        <taxon>Terriglobales</taxon>
        <taxon>Acidobacteriaceae</taxon>
        <taxon>Tunturiibacter</taxon>
    </lineage>
</organism>
<sequence>MTRDYAVVTTHKHEVGEIIDCFEADWHRTAFSPGDHSHLIWCIGNGRQRLGQLIDESKHSLWLQNERYQDSIMIEHLVRAARRGVEIHVMARPPHKLKREQMNEGVSGLRILQDVGVKIHRLQHLKLHAKLLFANGNRAIIGSINLSPGSFDTRRELAIEVNDEHVTNRLHEIVRHDWANSKSLDLSDEGLLKELEKSDEDAPEDLALETSKDWKGKKH</sequence>
<dbReference type="InterPro" id="IPR025202">
    <property type="entry name" value="PLD-like_dom"/>
</dbReference>
<protein>
    <submittedName>
        <fullName evidence="3">Phosphatidylserine/phosphatidylglycerophosphate/ cardiolipin synthase-like enzyme</fullName>
    </submittedName>
</protein>
<dbReference type="Gene3D" id="3.30.870.10">
    <property type="entry name" value="Endonuclease Chain A"/>
    <property type="match status" value="1"/>
</dbReference>
<evidence type="ECO:0000256" key="1">
    <source>
        <dbReference type="SAM" id="MobiDB-lite"/>
    </source>
</evidence>
<dbReference type="PROSITE" id="PS50035">
    <property type="entry name" value="PLD"/>
    <property type="match status" value="1"/>
</dbReference>
<comment type="caution">
    <text evidence="3">The sequence shown here is derived from an EMBL/GenBank/DDBJ whole genome shotgun (WGS) entry which is preliminary data.</text>
</comment>
<keyword evidence="4" id="KW-1185">Reference proteome</keyword>
<dbReference type="SUPFAM" id="SSF56024">
    <property type="entry name" value="Phospholipase D/nuclease"/>
    <property type="match status" value="1"/>
</dbReference>
<feature type="compositionally biased region" description="Basic and acidic residues" evidence="1">
    <location>
        <begin position="210"/>
        <end position="219"/>
    </location>
</feature>
<name>A0A9X0Q969_9BACT</name>
<dbReference type="InterPro" id="IPR001736">
    <property type="entry name" value="PLipase_D/transphosphatidylase"/>
</dbReference>
<dbReference type="PANTHER" id="PTHR21248">
    <property type="entry name" value="CARDIOLIPIN SYNTHASE"/>
    <property type="match status" value="1"/>
</dbReference>
<dbReference type="PANTHER" id="PTHR21248:SF22">
    <property type="entry name" value="PHOSPHOLIPASE D"/>
    <property type="match status" value="1"/>
</dbReference>
<feature type="domain" description="PLD phosphodiesterase" evidence="2">
    <location>
        <begin position="123"/>
        <end position="150"/>
    </location>
</feature>
<dbReference type="EMBL" id="JACHEB010000001">
    <property type="protein sequence ID" value="MBB5326506.1"/>
    <property type="molecule type" value="Genomic_DNA"/>
</dbReference>